<dbReference type="KEGG" id="dha:DEHA2D16324g"/>
<dbReference type="EMBL" id="CR382136">
    <property type="protein sequence ID" value="CAG87366.2"/>
    <property type="molecule type" value="Genomic_DNA"/>
</dbReference>
<keyword evidence="7" id="KW-0472">Membrane</keyword>
<dbReference type="FunCoup" id="Q6BRH5">
    <property type="interactions" value="53"/>
</dbReference>
<evidence type="ECO:0000256" key="5">
    <source>
        <dbReference type="ARBA" id="ARBA00022968"/>
    </source>
</evidence>
<dbReference type="CAZy" id="GT15">
    <property type="family name" value="Glycosyltransferase Family 15"/>
</dbReference>
<dbReference type="eggNOG" id="KOG4472">
    <property type="taxonomic scope" value="Eukaryota"/>
</dbReference>
<keyword evidence="4" id="KW-0808">Transferase</keyword>
<evidence type="ECO:0000256" key="1">
    <source>
        <dbReference type="ARBA" id="ARBA00004606"/>
    </source>
</evidence>
<dbReference type="GO" id="GO:0006487">
    <property type="term" value="P:protein N-linked glycosylation"/>
    <property type="evidence" value="ECO:0007669"/>
    <property type="project" value="TreeGrafter"/>
</dbReference>
<gene>
    <name evidence="8" type="ordered locus">DEHA2D16324g</name>
</gene>
<evidence type="ECO:0000256" key="6">
    <source>
        <dbReference type="PIRSR" id="PIRSR018153-1"/>
    </source>
</evidence>
<comment type="subcellular location">
    <subcellularLocation>
        <location evidence="1">Membrane</location>
        <topology evidence="1">Single-pass type II membrane protein</topology>
    </subcellularLocation>
</comment>
<evidence type="ECO:0000256" key="2">
    <source>
        <dbReference type="ARBA" id="ARBA00007677"/>
    </source>
</evidence>
<dbReference type="GO" id="GO:0000026">
    <property type="term" value="F:alpha-1,2-mannosyltransferase activity"/>
    <property type="evidence" value="ECO:0007669"/>
    <property type="project" value="TreeGrafter"/>
</dbReference>
<dbReference type="PANTHER" id="PTHR31121">
    <property type="entry name" value="ALPHA-1,2 MANNOSYLTRANSFERASE KTR1"/>
    <property type="match status" value="1"/>
</dbReference>
<keyword evidence="5" id="KW-0735">Signal-anchor</keyword>
<accession>Q6BRH5</accession>
<dbReference type="AlphaFoldDB" id="Q6BRH5"/>
<name>Q6BRH5_DEBHA</name>
<dbReference type="InParanoid" id="Q6BRH5"/>
<feature type="transmembrane region" description="Helical" evidence="7">
    <location>
        <begin position="12"/>
        <end position="33"/>
    </location>
</feature>
<evidence type="ECO:0000313" key="9">
    <source>
        <dbReference type="Proteomes" id="UP000000599"/>
    </source>
</evidence>
<dbReference type="GeneID" id="2901387"/>
<organism evidence="8 9">
    <name type="scientific">Debaryomyces hansenii (strain ATCC 36239 / CBS 767 / BCRC 21394 / JCM 1990 / NBRC 0083 / IGC 2968)</name>
    <name type="common">Yeast</name>
    <name type="synonym">Torulaspora hansenii</name>
    <dbReference type="NCBI Taxonomy" id="284592"/>
    <lineage>
        <taxon>Eukaryota</taxon>
        <taxon>Fungi</taxon>
        <taxon>Dikarya</taxon>
        <taxon>Ascomycota</taxon>
        <taxon>Saccharomycotina</taxon>
        <taxon>Pichiomycetes</taxon>
        <taxon>Debaryomycetaceae</taxon>
        <taxon>Debaryomyces</taxon>
    </lineage>
</organism>
<dbReference type="GO" id="GO:0016020">
    <property type="term" value="C:membrane"/>
    <property type="evidence" value="ECO:0007669"/>
    <property type="project" value="UniProtKB-SubCell"/>
</dbReference>
<dbReference type="Gene3D" id="3.90.550.10">
    <property type="entry name" value="Spore Coat Polysaccharide Biosynthesis Protein SpsA, Chain A"/>
    <property type="match status" value="1"/>
</dbReference>
<keyword evidence="3" id="KW-0328">Glycosyltransferase</keyword>
<evidence type="ECO:0000256" key="3">
    <source>
        <dbReference type="ARBA" id="ARBA00022676"/>
    </source>
</evidence>
<evidence type="ECO:0000256" key="4">
    <source>
        <dbReference type="ARBA" id="ARBA00022679"/>
    </source>
</evidence>
<dbReference type="InterPro" id="IPR002685">
    <property type="entry name" value="Glyco_trans_15"/>
</dbReference>
<evidence type="ECO:0000256" key="7">
    <source>
        <dbReference type="SAM" id="Phobius"/>
    </source>
</evidence>
<keyword evidence="9" id="KW-1185">Reference proteome</keyword>
<protein>
    <submittedName>
        <fullName evidence="8">DEHA2D16324p</fullName>
    </submittedName>
</protein>
<dbReference type="Pfam" id="PF01793">
    <property type="entry name" value="Glyco_transf_15"/>
    <property type="match status" value="1"/>
</dbReference>
<dbReference type="FunFam" id="3.90.550.10:FF:000051">
    <property type="entry name" value="Alpha-1,2-mannosyltransferase (Ktr4)"/>
    <property type="match status" value="1"/>
</dbReference>
<dbReference type="PIRSF" id="PIRSF018153">
    <property type="entry name" value="Glyco_trans_15"/>
    <property type="match status" value="1"/>
</dbReference>
<dbReference type="OMA" id="WCFFLYQ"/>
<dbReference type="OrthoDB" id="439943at2759"/>
<evidence type="ECO:0000313" key="8">
    <source>
        <dbReference type="EMBL" id="CAG87366.2"/>
    </source>
</evidence>
<sequence length="472" mass="55728">MISAFSLRIPKPLLVLIIPLNLVLIFGIIVYVAEIPTDEYVDRDMISSGFRQLTQKFDFGYLNQNVSDVDLQNVDTYSTYGFKIKPNNVKFKFVNPKKKIGTPEDILKKNKETFEEVMAQEIHEPKDADLQSMRPPSKKDIDKYKHANATIIALVRNNEASAITKTIRRFETRFNSKFRYPYTFINDEPFTERFMQRMQKLSDAPMEFVTIPSELWKKPSDIDTEREEKAMQLLSDQRISYAKKGSYHNMCRFYSGNFYNVPELKKYQYYWRIEPNVFFYNDLEYDVFKYMEVTKKAYGFAINLYDISETVVSLWPETLKFLNKGDNYKYVNPNGAFQWLLENQQNPKNNKKANGYSTCHFWSNFEIGDMDFYRGEAYNEWFKYLDSTGNFYYERWGDAPVHSMGLALFADTKDIHWFRDIGYYHDPYVNCPNSPDTIGCEAGQFSRWDHLADQNCMASWIDYSMEDPSAIY</sequence>
<comment type="similarity">
    <text evidence="2">Belongs to the glycosyltransferase 15 family.</text>
</comment>
<dbReference type="PANTHER" id="PTHR31121:SF7">
    <property type="entry name" value="MANNOSYLTRANSFERASE KTR4-RELATED"/>
    <property type="match status" value="1"/>
</dbReference>
<dbReference type="GO" id="GO:0000032">
    <property type="term" value="P:cell wall mannoprotein biosynthetic process"/>
    <property type="evidence" value="ECO:0007669"/>
    <property type="project" value="TreeGrafter"/>
</dbReference>
<feature type="active site" description="Nucleophile" evidence="6">
    <location>
        <position position="366"/>
    </location>
</feature>
<keyword evidence="7" id="KW-0812">Transmembrane</keyword>
<dbReference type="HOGENOM" id="CLU_024327_1_1_1"/>
<keyword evidence="7" id="KW-1133">Transmembrane helix</keyword>
<dbReference type="SUPFAM" id="SSF53448">
    <property type="entry name" value="Nucleotide-diphospho-sugar transferases"/>
    <property type="match status" value="1"/>
</dbReference>
<dbReference type="GO" id="GO:0006493">
    <property type="term" value="P:protein O-linked glycosylation"/>
    <property type="evidence" value="ECO:0007669"/>
    <property type="project" value="TreeGrafter"/>
</dbReference>
<dbReference type="RefSeq" id="XP_459195.2">
    <property type="nucleotide sequence ID" value="XM_459195.1"/>
</dbReference>
<dbReference type="InterPro" id="IPR029044">
    <property type="entry name" value="Nucleotide-diphossugar_trans"/>
</dbReference>
<dbReference type="GO" id="GO:0005794">
    <property type="term" value="C:Golgi apparatus"/>
    <property type="evidence" value="ECO:0007669"/>
    <property type="project" value="TreeGrafter"/>
</dbReference>
<reference evidence="8 9" key="1">
    <citation type="journal article" date="2004" name="Nature">
        <title>Genome evolution in yeasts.</title>
        <authorList>
            <consortium name="Genolevures"/>
            <person name="Dujon B."/>
            <person name="Sherman D."/>
            <person name="Fischer G."/>
            <person name="Durrens P."/>
            <person name="Casaregola S."/>
            <person name="Lafontaine I."/>
            <person name="de Montigny J."/>
            <person name="Marck C."/>
            <person name="Neuveglise C."/>
            <person name="Talla E."/>
            <person name="Goffard N."/>
            <person name="Frangeul L."/>
            <person name="Aigle M."/>
            <person name="Anthouard V."/>
            <person name="Babour A."/>
            <person name="Barbe V."/>
            <person name="Barnay S."/>
            <person name="Blanchin S."/>
            <person name="Beckerich J.M."/>
            <person name="Beyne E."/>
            <person name="Bleykasten C."/>
            <person name="Boisrame A."/>
            <person name="Boyer J."/>
            <person name="Cattolico L."/>
            <person name="Confanioleri F."/>
            <person name="de Daruvar A."/>
            <person name="Despons L."/>
            <person name="Fabre E."/>
            <person name="Fairhead C."/>
            <person name="Ferry-Dumazet H."/>
            <person name="Groppi A."/>
            <person name="Hantraye F."/>
            <person name="Hennequin C."/>
            <person name="Jauniaux N."/>
            <person name="Joyet P."/>
            <person name="Kachouri R."/>
            <person name="Kerrest A."/>
            <person name="Koszul R."/>
            <person name="Lemaire M."/>
            <person name="Lesur I."/>
            <person name="Ma L."/>
            <person name="Muller H."/>
            <person name="Nicaud J.M."/>
            <person name="Nikolski M."/>
            <person name="Oztas S."/>
            <person name="Ozier-Kalogeropoulos O."/>
            <person name="Pellenz S."/>
            <person name="Potier S."/>
            <person name="Richard G.F."/>
            <person name="Straub M.L."/>
            <person name="Suleau A."/>
            <person name="Swennene D."/>
            <person name="Tekaia F."/>
            <person name="Wesolowski-Louvel M."/>
            <person name="Westhof E."/>
            <person name="Wirth B."/>
            <person name="Zeniou-Meyer M."/>
            <person name="Zivanovic I."/>
            <person name="Bolotin-Fukuhara M."/>
            <person name="Thierry A."/>
            <person name="Bouchier C."/>
            <person name="Caudron B."/>
            <person name="Scarpelli C."/>
            <person name="Gaillardin C."/>
            <person name="Weissenbach J."/>
            <person name="Wincker P."/>
            <person name="Souciet J.L."/>
        </authorList>
    </citation>
    <scope>NUCLEOTIDE SEQUENCE [LARGE SCALE GENOMIC DNA]</scope>
    <source>
        <strain evidence="9">ATCC 36239 / CBS 767 / BCRC 21394 / JCM 1990 / NBRC 0083 / IGC 2968</strain>
    </source>
</reference>
<proteinExistence type="inferred from homology"/>
<dbReference type="Proteomes" id="UP000000599">
    <property type="component" value="Chromosome D"/>
</dbReference>